<evidence type="ECO:0000256" key="1">
    <source>
        <dbReference type="ARBA" id="ARBA00004123"/>
    </source>
</evidence>
<organism evidence="14 15">
    <name type="scientific">Oldenlandia corymbosa var. corymbosa</name>
    <dbReference type="NCBI Taxonomy" id="529605"/>
    <lineage>
        <taxon>Eukaryota</taxon>
        <taxon>Viridiplantae</taxon>
        <taxon>Streptophyta</taxon>
        <taxon>Embryophyta</taxon>
        <taxon>Tracheophyta</taxon>
        <taxon>Spermatophyta</taxon>
        <taxon>Magnoliopsida</taxon>
        <taxon>eudicotyledons</taxon>
        <taxon>Gunneridae</taxon>
        <taxon>Pentapetalae</taxon>
        <taxon>asterids</taxon>
        <taxon>lamiids</taxon>
        <taxon>Gentianales</taxon>
        <taxon>Rubiaceae</taxon>
        <taxon>Rubioideae</taxon>
        <taxon>Spermacoceae</taxon>
        <taxon>Hedyotis-Oldenlandia complex</taxon>
        <taxon>Oldenlandia</taxon>
    </lineage>
</organism>
<evidence type="ECO:0000256" key="10">
    <source>
        <dbReference type="ARBA" id="ARBA00023242"/>
    </source>
</evidence>
<evidence type="ECO:0000256" key="6">
    <source>
        <dbReference type="ARBA" id="ARBA00022801"/>
    </source>
</evidence>
<dbReference type="GO" id="GO:0003684">
    <property type="term" value="F:damaged DNA binding"/>
    <property type="evidence" value="ECO:0007669"/>
    <property type="project" value="TreeGrafter"/>
</dbReference>
<dbReference type="Gene3D" id="3.60.15.10">
    <property type="entry name" value="Ribonuclease Z/Hydroxyacylglutathione hydrolase-like"/>
    <property type="match status" value="1"/>
</dbReference>
<dbReference type="GO" id="GO:0004519">
    <property type="term" value="F:endonuclease activity"/>
    <property type="evidence" value="ECO:0007669"/>
    <property type="project" value="UniProtKB-KW"/>
</dbReference>
<evidence type="ECO:0000256" key="3">
    <source>
        <dbReference type="ARBA" id="ARBA00022722"/>
    </source>
</evidence>
<keyword evidence="15" id="KW-1185">Reference proteome</keyword>
<dbReference type="Pfam" id="PF07522">
    <property type="entry name" value="DRMBL"/>
    <property type="match status" value="1"/>
</dbReference>
<dbReference type="Proteomes" id="UP001161247">
    <property type="component" value="Chromosome 1"/>
</dbReference>
<keyword evidence="5" id="KW-0227">DNA damage</keyword>
<dbReference type="PANTHER" id="PTHR23240">
    <property type="entry name" value="DNA CROSS-LINK REPAIR PROTEIN PSO2/SNM1-RELATED"/>
    <property type="match status" value="1"/>
</dbReference>
<evidence type="ECO:0000256" key="5">
    <source>
        <dbReference type="ARBA" id="ARBA00022763"/>
    </source>
</evidence>
<accession>A0AAV1C6B3</accession>
<sequence length="424" mass="48377">MERGMISVDRWAQGSQAYFLTHLHADHTVGLTPTWKWGPLFCSQVTAKLFLTKFDQFNKLSLLRILDLGRWYSLPLFSPSSGQPVTIQVMAIDAHHCPGAVMYLFRGEFGCMLYTGDFRWETVDPRAEIARGMLLEALKGVKLDILYLDNTYCDPSYCFPSREDASRQVVDIISSHPNHDIVISIDSLGKEDLLFYISKKLKTKIWVWPERLRTMHLLGFQDIFTTNTSLTRIRAIPRYSFSMETLQALNLMRPTVGIMPSGLPWMKKIFSGPGNVVGPSPSHGVTCSKTRKQNGVLAITEICNEYIYTVPYSDHSCFSEIKKFVELLQPTDIRGTVSSSPSNVEPRNFFGNQKPFGEVRAGKHEGPQVRSPIETVESILARRERIIKRCGRLISRHFISRLDRVRLLRRLRRGIKITDSEFSP</sequence>
<evidence type="ECO:0000259" key="13">
    <source>
        <dbReference type="Pfam" id="PF07522"/>
    </source>
</evidence>
<proteinExistence type="inferred from homology"/>
<comment type="subcellular location">
    <subcellularLocation>
        <location evidence="1">Nucleus</location>
    </subcellularLocation>
</comment>
<name>A0AAV1C6B3_OLDCO</name>
<keyword evidence="3" id="KW-0540">Nuclease</keyword>
<evidence type="ECO:0000313" key="15">
    <source>
        <dbReference type="Proteomes" id="UP001161247"/>
    </source>
</evidence>
<evidence type="ECO:0000256" key="7">
    <source>
        <dbReference type="ARBA" id="ARBA00022839"/>
    </source>
</evidence>
<evidence type="ECO:0000313" key="14">
    <source>
        <dbReference type="EMBL" id="CAI9090357.1"/>
    </source>
</evidence>
<keyword evidence="6" id="KW-0378">Hydrolase</keyword>
<evidence type="ECO:0000256" key="9">
    <source>
        <dbReference type="ARBA" id="ARBA00023204"/>
    </source>
</evidence>
<evidence type="ECO:0000256" key="4">
    <source>
        <dbReference type="ARBA" id="ARBA00022759"/>
    </source>
</evidence>
<reference evidence="14" key="1">
    <citation type="submission" date="2023-03" db="EMBL/GenBank/DDBJ databases">
        <authorList>
            <person name="Julca I."/>
        </authorList>
    </citation>
    <scope>NUCLEOTIDE SEQUENCE</scope>
</reference>
<dbReference type="EMBL" id="OX459118">
    <property type="protein sequence ID" value="CAI9090357.1"/>
    <property type="molecule type" value="Genomic_DNA"/>
</dbReference>
<evidence type="ECO:0000256" key="2">
    <source>
        <dbReference type="ARBA" id="ARBA00010304"/>
    </source>
</evidence>
<dbReference type="InterPro" id="IPR036866">
    <property type="entry name" value="RibonucZ/Hydroxyglut_hydro"/>
</dbReference>
<dbReference type="GO" id="GO:0036297">
    <property type="term" value="P:interstrand cross-link repair"/>
    <property type="evidence" value="ECO:0007669"/>
    <property type="project" value="TreeGrafter"/>
</dbReference>
<dbReference type="GO" id="GO:0005634">
    <property type="term" value="C:nucleus"/>
    <property type="evidence" value="ECO:0007669"/>
    <property type="project" value="UniProtKB-SubCell"/>
</dbReference>
<comment type="similarity">
    <text evidence="2">Belongs to the DNA repair metallo-beta-lactamase (DRMBL) family.</text>
</comment>
<dbReference type="InterPro" id="IPR011084">
    <property type="entry name" value="DRMBL"/>
</dbReference>
<keyword evidence="9" id="KW-0234">DNA repair</keyword>
<dbReference type="Gene3D" id="3.40.50.12650">
    <property type="match status" value="1"/>
</dbReference>
<evidence type="ECO:0000256" key="11">
    <source>
        <dbReference type="ARBA" id="ARBA00039759"/>
    </source>
</evidence>
<dbReference type="AlphaFoldDB" id="A0AAV1C6B3"/>
<dbReference type="GO" id="GO:0006303">
    <property type="term" value="P:double-strand break repair via nonhomologous end joining"/>
    <property type="evidence" value="ECO:0007669"/>
    <property type="project" value="TreeGrafter"/>
</dbReference>
<evidence type="ECO:0000256" key="12">
    <source>
        <dbReference type="ARBA" id="ARBA00042677"/>
    </source>
</evidence>
<keyword evidence="8" id="KW-0233">DNA recombination</keyword>
<dbReference type="PANTHER" id="PTHR23240:SF8">
    <property type="entry name" value="PROTEIN ARTEMIS"/>
    <property type="match status" value="1"/>
</dbReference>
<keyword evidence="7" id="KW-0269">Exonuclease</keyword>
<evidence type="ECO:0000256" key="8">
    <source>
        <dbReference type="ARBA" id="ARBA00023172"/>
    </source>
</evidence>
<keyword evidence="10" id="KW-0539">Nucleus</keyword>
<protein>
    <recommendedName>
        <fullName evidence="11">Protein artemis</fullName>
    </recommendedName>
    <alternativeName>
        <fullName evidence="12">DNA cross-link repair 1C protein</fullName>
    </alternativeName>
</protein>
<dbReference type="SUPFAM" id="SSF56281">
    <property type="entry name" value="Metallo-hydrolase/oxidoreductase"/>
    <property type="match status" value="1"/>
</dbReference>
<gene>
    <name evidence="14" type="ORF">OLC1_LOCUS2531</name>
</gene>
<dbReference type="GO" id="GO:0035312">
    <property type="term" value="F:5'-3' DNA exonuclease activity"/>
    <property type="evidence" value="ECO:0007669"/>
    <property type="project" value="TreeGrafter"/>
</dbReference>
<dbReference type="GO" id="GO:0006310">
    <property type="term" value="P:DNA recombination"/>
    <property type="evidence" value="ECO:0007669"/>
    <property type="project" value="UniProtKB-KW"/>
</dbReference>
<keyword evidence="4" id="KW-0255">Endonuclease</keyword>
<feature type="domain" description="DNA repair metallo-beta-lactamase" evidence="13">
    <location>
        <begin position="222"/>
        <end position="339"/>
    </location>
</feature>